<accession>A0A3B0SSQ2</accession>
<sequence>TGRDAYGRYRHLQAGSPKRQHLIANLQYSQGFFVFVPDPFYRQAKPRGWLATLIGSLHIQPSHGTITETTKRKIEGCARYWYFVDVI</sequence>
<organism evidence="1">
    <name type="scientific">hydrothermal vent metagenome</name>
    <dbReference type="NCBI Taxonomy" id="652676"/>
    <lineage>
        <taxon>unclassified sequences</taxon>
        <taxon>metagenomes</taxon>
        <taxon>ecological metagenomes</taxon>
    </lineage>
</organism>
<evidence type="ECO:0000313" key="1">
    <source>
        <dbReference type="EMBL" id="VAW08905.1"/>
    </source>
</evidence>
<name>A0A3B0SSQ2_9ZZZZ</name>
<feature type="non-terminal residue" evidence="1">
    <location>
        <position position="1"/>
    </location>
</feature>
<gene>
    <name evidence="1" type="ORF">MNBD_ACTINO02-1985</name>
</gene>
<dbReference type="AlphaFoldDB" id="A0A3B0SSQ2"/>
<protein>
    <submittedName>
        <fullName evidence="1">Uncharacterized protein</fullName>
    </submittedName>
</protein>
<reference evidence="1" key="1">
    <citation type="submission" date="2018-06" db="EMBL/GenBank/DDBJ databases">
        <authorList>
            <person name="Zhirakovskaya E."/>
        </authorList>
    </citation>
    <scope>NUCLEOTIDE SEQUENCE</scope>
</reference>
<dbReference type="EMBL" id="UOEK01000506">
    <property type="protein sequence ID" value="VAW08905.1"/>
    <property type="molecule type" value="Genomic_DNA"/>
</dbReference>
<proteinExistence type="predicted"/>